<keyword evidence="3" id="KW-1185">Reference proteome</keyword>
<evidence type="ECO:0000313" key="2">
    <source>
        <dbReference type="EMBL" id="GFR84504.1"/>
    </source>
</evidence>
<accession>A0AAV4GGR7</accession>
<protein>
    <submittedName>
        <fullName evidence="2">Uncharacterized protein</fullName>
    </submittedName>
</protein>
<dbReference type="AlphaFoldDB" id="A0AAV4GGR7"/>
<comment type="caution">
    <text evidence="2">The sequence shown here is derived from an EMBL/GenBank/DDBJ whole genome shotgun (WGS) entry which is preliminary data.</text>
</comment>
<reference evidence="2 3" key="1">
    <citation type="journal article" date="2021" name="Elife">
        <title>Chloroplast acquisition without the gene transfer in kleptoplastic sea slugs, Plakobranchus ocellatus.</title>
        <authorList>
            <person name="Maeda T."/>
            <person name="Takahashi S."/>
            <person name="Yoshida T."/>
            <person name="Shimamura S."/>
            <person name="Takaki Y."/>
            <person name="Nagai Y."/>
            <person name="Toyoda A."/>
            <person name="Suzuki Y."/>
            <person name="Arimoto A."/>
            <person name="Ishii H."/>
            <person name="Satoh N."/>
            <person name="Nishiyama T."/>
            <person name="Hasebe M."/>
            <person name="Maruyama T."/>
            <person name="Minagawa J."/>
            <person name="Obokata J."/>
            <person name="Shigenobu S."/>
        </authorList>
    </citation>
    <scope>NUCLEOTIDE SEQUENCE [LARGE SCALE GENOMIC DNA]</scope>
</reference>
<dbReference type="EMBL" id="BMAT01004955">
    <property type="protein sequence ID" value="GFR84504.1"/>
    <property type="molecule type" value="Genomic_DNA"/>
</dbReference>
<evidence type="ECO:0000313" key="3">
    <source>
        <dbReference type="Proteomes" id="UP000762676"/>
    </source>
</evidence>
<proteinExistence type="predicted"/>
<feature type="region of interest" description="Disordered" evidence="1">
    <location>
        <begin position="143"/>
        <end position="171"/>
    </location>
</feature>
<gene>
    <name evidence="2" type="ORF">ElyMa_002418700</name>
</gene>
<dbReference type="Proteomes" id="UP000762676">
    <property type="component" value="Unassembled WGS sequence"/>
</dbReference>
<sequence>MYVLELSWTIERRLLCRSLRDYVPQCQLLDCVHGAVLSHDLDRGGEFGGSRCLWPTYAVVKQHGSGGQVPLCWCMQVLAAFSELSIWNVKMRTVERHQCVIELTVRPKGSSHGTVIEHLEDAYSEGQGSGDGSSSHGTVIEHREDAYSEGQGSGDGGSSHGTAIEYREDAY</sequence>
<evidence type="ECO:0000256" key="1">
    <source>
        <dbReference type="SAM" id="MobiDB-lite"/>
    </source>
</evidence>
<name>A0AAV4GGR7_9GAST</name>
<organism evidence="2 3">
    <name type="scientific">Elysia marginata</name>
    <dbReference type="NCBI Taxonomy" id="1093978"/>
    <lineage>
        <taxon>Eukaryota</taxon>
        <taxon>Metazoa</taxon>
        <taxon>Spiralia</taxon>
        <taxon>Lophotrochozoa</taxon>
        <taxon>Mollusca</taxon>
        <taxon>Gastropoda</taxon>
        <taxon>Heterobranchia</taxon>
        <taxon>Euthyneura</taxon>
        <taxon>Panpulmonata</taxon>
        <taxon>Sacoglossa</taxon>
        <taxon>Placobranchoidea</taxon>
        <taxon>Plakobranchidae</taxon>
        <taxon>Elysia</taxon>
    </lineage>
</organism>